<dbReference type="PANTHER" id="PTHR21022">
    <property type="entry name" value="PREPHENATE DEHYDRATASE P PROTEIN"/>
    <property type="match status" value="1"/>
</dbReference>
<keyword evidence="3" id="KW-0028">Amino-acid biosynthesis</keyword>
<organism evidence="9 10">
    <name type="scientific">Paraphotobacterium marinum</name>
    <dbReference type="NCBI Taxonomy" id="1755811"/>
    <lineage>
        <taxon>Bacteria</taxon>
        <taxon>Pseudomonadati</taxon>
        <taxon>Pseudomonadota</taxon>
        <taxon>Gammaproteobacteria</taxon>
        <taxon>Vibrionales</taxon>
        <taxon>Vibrionaceae</taxon>
        <taxon>Paraphotobacterium</taxon>
    </lineage>
</organism>
<keyword evidence="10" id="KW-1185">Reference proteome</keyword>
<evidence type="ECO:0000256" key="6">
    <source>
        <dbReference type="ARBA" id="ARBA00023239"/>
    </source>
</evidence>
<keyword evidence="6" id="KW-0456">Lyase</keyword>
<comment type="pathway">
    <text evidence="1">Amino-acid biosynthesis; L-phenylalanine biosynthesis; phenylpyruvate from prephenate: step 1/1.</text>
</comment>
<evidence type="ECO:0000256" key="4">
    <source>
        <dbReference type="ARBA" id="ARBA00023141"/>
    </source>
</evidence>
<evidence type="ECO:0000259" key="8">
    <source>
        <dbReference type="PROSITE" id="PS51171"/>
    </source>
</evidence>
<proteinExistence type="predicted"/>
<evidence type="ECO:0000256" key="5">
    <source>
        <dbReference type="ARBA" id="ARBA00023222"/>
    </source>
</evidence>
<dbReference type="EC" id="4.2.1.51" evidence="2"/>
<evidence type="ECO:0000256" key="2">
    <source>
        <dbReference type="ARBA" id="ARBA00013147"/>
    </source>
</evidence>
<keyword evidence="4" id="KW-0057">Aromatic amino acid biosynthesis</keyword>
<dbReference type="InterPro" id="IPR001086">
    <property type="entry name" value="Preph_deHydtase"/>
</dbReference>
<accession>A0A220VGU0</accession>
<dbReference type="PROSITE" id="PS51171">
    <property type="entry name" value="PREPHENATE_DEHYDR_3"/>
    <property type="match status" value="1"/>
</dbReference>
<gene>
    <name evidence="9" type="ORF">CF386_10375</name>
</gene>
<dbReference type="RefSeq" id="WP_089074364.1">
    <property type="nucleotide sequence ID" value="NZ_CBCSAM010000004.1"/>
</dbReference>
<dbReference type="GO" id="GO:0009094">
    <property type="term" value="P:L-phenylalanine biosynthetic process"/>
    <property type="evidence" value="ECO:0007669"/>
    <property type="project" value="UniProtKB-UniPathway"/>
</dbReference>
<evidence type="ECO:0000256" key="7">
    <source>
        <dbReference type="ARBA" id="ARBA00047848"/>
    </source>
</evidence>
<dbReference type="EMBL" id="CP022356">
    <property type="protein sequence ID" value="ASK79456.1"/>
    <property type="molecule type" value="Genomic_DNA"/>
</dbReference>
<dbReference type="OrthoDB" id="9802281at2"/>
<feature type="domain" description="Prephenate dehydratase" evidence="8">
    <location>
        <begin position="2"/>
        <end position="186"/>
    </location>
</feature>
<dbReference type="PANTHER" id="PTHR21022:SF19">
    <property type="entry name" value="PREPHENATE DEHYDRATASE-RELATED"/>
    <property type="match status" value="1"/>
</dbReference>
<evidence type="ECO:0000313" key="10">
    <source>
        <dbReference type="Proteomes" id="UP000242175"/>
    </source>
</evidence>
<dbReference type="AlphaFoldDB" id="A0A220VGU0"/>
<evidence type="ECO:0000256" key="1">
    <source>
        <dbReference type="ARBA" id="ARBA00004741"/>
    </source>
</evidence>
<dbReference type="GO" id="GO:0004664">
    <property type="term" value="F:prephenate dehydratase activity"/>
    <property type="evidence" value="ECO:0007669"/>
    <property type="project" value="UniProtKB-EC"/>
</dbReference>
<dbReference type="Proteomes" id="UP000242175">
    <property type="component" value="Chromosome small"/>
</dbReference>
<reference evidence="9 10" key="1">
    <citation type="journal article" date="2016" name="Int. J. Syst. Evol. Microbiol.">
        <title>Paraphotobacterium marinum gen. nov., sp. nov., a member of the family Vibrionaceae, isolated from surface seawater.</title>
        <authorList>
            <person name="Huang Z."/>
            <person name="Dong C."/>
            <person name="Shao Z."/>
        </authorList>
    </citation>
    <scope>NUCLEOTIDE SEQUENCE [LARGE SCALE GENOMIC DNA]</scope>
    <source>
        <strain evidence="9 10">NSCS20N07D</strain>
    </source>
</reference>
<comment type="catalytic activity">
    <reaction evidence="7">
        <text>prephenate + H(+) = 3-phenylpyruvate + CO2 + H2O</text>
        <dbReference type="Rhea" id="RHEA:21648"/>
        <dbReference type="ChEBI" id="CHEBI:15377"/>
        <dbReference type="ChEBI" id="CHEBI:15378"/>
        <dbReference type="ChEBI" id="CHEBI:16526"/>
        <dbReference type="ChEBI" id="CHEBI:18005"/>
        <dbReference type="ChEBI" id="CHEBI:29934"/>
        <dbReference type="EC" id="4.2.1.51"/>
    </reaction>
</comment>
<keyword evidence="5" id="KW-0584">Phenylalanine biosynthesis</keyword>
<protein>
    <recommendedName>
        <fullName evidence="2">prephenate dehydratase</fullName>
        <ecNumber evidence="2">4.2.1.51</ecNumber>
    </recommendedName>
</protein>
<dbReference type="GO" id="GO:0005737">
    <property type="term" value="C:cytoplasm"/>
    <property type="evidence" value="ECO:0007669"/>
    <property type="project" value="TreeGrafter"/>
</dbReference>
<dbReference type="SUPFAM" id="SSF53850">
    <property type="entry name" value="Periplasmic binding protein-like II"/>
    <property type="match status" value="1"/>
</dbReference>
<evidence type="ECO:0000256" key="3">
    <source>
        <dbReference type="ARBA" id="ARBA00022605"/>
    </source>
</evidence>
<dbReference type="KEGG" id="pmai:CF386_10375"/>
<dbReference type="Gene3D" id="3.40.190.10">
    <property type="entry name" value="Periplasmic binding protein-like II"/>
    <property type="match status" value="2"/>
</dbReference>
<sequence length="272" mass="30490">MNIAVLGPEGTFSETSLKQALTEISFNHIFVKDLGDLIPMIQTGEVDFAWLPWWNSGIGFLSDKNGNEFISQFYEGKLQIYLDAFMPLHFALLGQEGAHIDDIDTIHVNPYAQAICKTFFKEHSDLKVITDSSSAKAAKTVSDLKNKNIAASASVNTGKKYNLSTLKTSMVAPNEEALMQFVLFGKPESSFSIKPTGQKVTSLVIENKNVEEQRFLENINGVEVRYSSHNKELILIDIYDGSQLDDILNSINKNKIKNLGQYYSQNRPHNFK</sequence>
<evidence type="ECO:0000313" key="9">
    <source>
        <dbReference type="EMBL" id="ASK79456.1"/>
    </source>
</evidence>
<name>A0A220VGU0_9GAMM</name>
<dbReference type="Pfam" id="PF00800">
    <property type="entry name" value="PDT"/>
    <property type="match status" value="1"/>
</dbReference>
<dbReference type="UniPathway" id="UPA00121">
    <property type="reaction ID" value="UER00345"/>
</dbReference>